<dbReference type="EMBL" id="CM056741">
    <property type="protein sequence ID" value="KAJ8686860.1"/>
    <property type="molecule type" value="Genomic_DNA"/>
</dbReference>
<reference evidence="1" key="1">
    <citation type="submission" date="2023-04" db="EMBL/GenBank/DDBJ databases">
        <title>A chromosome-level genome assembly of the parasitoid wasp Eretmocerus hayati.</title>
        <authorList>
            <person name="Zhong Y."/>
            <person name="Liu S."/>
            <person name="Liu Y."/>
        </authorList>
    </citation>
    <scope>NUCLEOTIDE SEQUENCE</scope>
    <source>
        <strain evidence="1">ZJU_SS_LIU_2023</strain>
    </source>
</reference>
<proteinExistence type="predicted"/>
<protein>
    <submittedName>
        <fullName evidence="1">Uncharacterized protein</fullName>
    </submittedName>
</protein>
<keyword evidence="2" id="KW-1185">Reference proteome</keyword>
<gene>
    <name evidence="1" type="ORF">QAD02_022654</name>
</gene>
<evidence type="ECO:0000313" key="2">
    <source>
        <dbReference type="Proteomes" id="UP001239111"/>
    </source>
</evidence>
<evidence type="ECO:0000313" key="1">
    <source>
        <dbReference type="EMBL" id="KAJ8686860.1"/>
    </source>
</evidence>
<accession>A0ACC2PTD6</accession>
<sequence length="113" mass="12332">VNGINTQGENIADNGGIRQAYRAYQSLRSRSPSQLALPGLVDYTQEQLFFLGFAQVWCGNNTSGALKSKLVQGVHAPNHFRVIGTLSNNAEFAAAWKCPSGSPMNPKHKCILW</sequence>
<dbReference type="Proteomes" id="UP001239111">
    <property type="component" value="Chromosome 1"/>
</dbReference>
<comment type="caution">
    <text evidence="1">The sequence shown here is derived from an EMBL/GenBank/DDBJ whole genome shotgun (WGS) entry which is preliminary data.</text>
</comment>
<feature type="non-terminal residue" evidence="1">
    <location>
        <position position="1"/>
    </location>
</feature>
<name>A0ACC2PTD6_9HYME</name>
<organism evidence="1 2">
    <name type="scientific">Eretmocerus hayati</name>
    <dbReference type="NCBI Taxonomy" id="131215"/>
    <lineage>
        <taxon>Eukaryota</taxon>
        <taxon>Metazoa</taxon>
        <taxon>Ecdysozoa</taxon>
        <taxon>Arthropoda</taxon>
        <taxon>Hexapoda</taxon>
        <taxon>Insecta</taxon>
        <taxon>Pterygota</taxon>
        <taxon>Neoptera</taxon>
        <taxon>Endopterygota</taxon>
        <taxon>Hymenoptera</taxon>
        <taxon>Apocrita</taxon>
        <taxon>Proctotrupomorpha</taxon>
        <taxon>Chalcidoidea</taxon>
        <taxon>Aphelinidae</taxon>
        <taxon>Aphelininae</taxon>
        <taxon>Eretmocerus</taxon>
    </lineage>
</organism>